<comment type="caution">
    <text evidence="7">The sequence shown here is derived from an EMBL/GenBank/DDBJ whole genome shotgun (WGS) entry which is preliminary data.</text>
</comment>
<keyword evidence="2 4" id="KW-0560">Oxidoreductase</keyword>
<evidence type="ECO:0000256" key="1">
    <source>
        <dbReference type="ARBA" id="ARBA00005854"/>
    </source>
</evidence>
<dbReference type="InterPro" id="IPR006140">
    <property type="entry name" value="D-isomer_DH_NAD-bd"/>
</dbReference>
<dbReference type="InterPro" id="IPR029753">
    <property type="entry name" value="D-isomer_DH_CS"/>
</dbReference>
<name>A0ABP5CWL5_9MICO</name>
<evidence type="ECO:0000256" key="4">
    <source>
        <dbReference type="RuleBase" id="RU003719"/>
    </source>
</evidence>
<dbReference type="PANTHER" id="PTHR43333">
    <property type="entry name" value="2-HACID_DH_C DOMAIN-CONTAINING PROTEIN"/>
    <property type="match status" value="1"/>
</dbReference>
<sequence length="318" mass="33647">MSATPLVVSVPEPEYAQALGDLDGLDVVVWDMEQPHPRGAEIRLAVVPYMTKLRLADVVEGLEALEVVQLQSAGYEQFVDGLPDGVTLCNAAGVHDASTAELALTLTLASIRDIPEFVAAQARSRWEPLRLRTALADRRVLVLGYGQIGRAIAGRFAPFEVSLTAVASRARDGDELVPRVHGIDELPELLPHHDVVVVIVPLTDATRGLLDAAMLGRMPDGALLVNVARGPVVDTQALVAECASGRLRAALDVTDPEPLPADHPLWTTPGVLVTPHVGGATDAMRPRAMALVRRQVEAVLAGQPVGNAVAGPLSHAGR</sequence>
<dbReference type="SUPFAM" id="SSF52283">
    <property type="entry name" value="Formate/glycerate dehydrogenase catalytic domain-like"/>
    <property type="match status" value="1"/>
</dbReference>
<proteinExistence type="inferred from homology"/>
<organism evidence="7 8">
    <name type="scientific">Terrabacter lapilli</name>
    <dbReference type="NCBI Taxonomy" id="436231"/>
    <lineage>
        <taxon>Bacteria</taxon>
        <taxon>Bacillati</taxon>
        <taxon>Actinomycetota</taxon>
        <taxon>Actinomycetes</taxon>
        <taxon>Micrococcales</taxon>
        <taxon>Intrasporangiaceae</taxon>
        <taxon>Terrabacter</taxon>
    </lineage>
</organism>
<keyword evidence="8" id="KW-1185">Reference proteome</keyword>
<dbReference type="Proteomes" id="UP001500013">
    <property type="component" value="Unassembled WGS sequence"/>
</dbReference>
<evidence type="ECO:0000259" key="6">
    <source>
        <dbReference type="Pfam" id="PF02826"/>
    </source>
</evidence>
<dbReference type="RefSeq" id="WP_344058188.1">
    <property type="nucleotide sequence ID" value="NZ_BAAAPU010000003.1"/>
</dbReference>
<keyword evidence="3" id="KW-0520">NAD</keyword>
<reference evidence="8" key="1">
    <citation type="journal article" date="2019" name="Int. J. Syst. Evol. Microbiol.">
        <title>The Global Catalogue of Microorganisms (GCM) 10K type strain sequencing project: providing services to taxonomists for standard genome sequencing and annotation.</title>
        <authorList>
            <consortium name="The Broad Institute Genomics Platform"/>
            <consortium name="The Broad Institute Genome Sequencing Center for Infectious Disease"/>
            <person name="Wu L."/>
            <person name="Ma J."/>
        </authorList>
    </citation>
    <scope>NUCLEOTIDE SEQUENCE [LARGE SCALE GENOMIC DNA]</scope>
    <source>
        <strain evidence="8">JCM 15628</strain>
    </source>
</reference>
<feature type="domain" description="D-isomer specific 2-hydroxyacid dehydrogenase NAD-binding" evidence="6">
    <location>
        <begin position="105"/>
        <end position="278"/>
    </location>
</feature>
<accession>A0ABP5CWL5</accession>
<evidence type="ECO:0000256" key="3">
    <source>
        <dbReference type="ARBA" id="ARBA00023027"/>
    </source>
</evidence>
<dbReference type="EMBL" id="BAAAPU010000003">
    <property type="protein sequence ID" value="GAA1968467.1"/>
    <property type="molecule type" value="Genomic_DNA"/>
</dbReference>
<evidence type="ECO:0000313" key="8">
    <source>
        <dbReference type="Proteomes" id="UP001500013"/>
    </source>
</evidence>
<gene>
    <name evidence="7" type="ORF">GCM10009817_05530</name>
</gene>
<dbReference type="PANTHER" id="PTHR43333:SF1">
    <property type="entry name" value="D-ISOMER SPECIFIC 2-HYDROXYACID DEHYDROGENASE NAD-BINDING DOMAIN-CONTAINING PROTEIN"/>
    <property type="match status" value="1"/>
</dbReference>
<dbReference type="SUPFAM" id="SSF51735">
    <property type="entry name" value="NAD(P)-binding Rossmann-fold domains"/>
    <property type="match status" value="1"/>
</dbReference>
<evidence type="ECO:0000259" key="5">
    <source>
        <dbReference type="Pfam" id="PF00389"/>
    </source>
</evidence>
<dbReference type="Gene3D" id="3.40.50.720">
    <property type="entry name" value="NAD(P)-binding Rossmann-like Domain"/>
    <property type="match status" value="2"/>
</dbReference>
<dbReference type="InterPro" id="IPR036291">
    <property type="entry name" value="NAD(P)-bd_dom_sf"/>
</dbReference>
<evidence type="ECO:0000256" key="2">
    <source>
        <dbReference type="ARBA" id="ARBA00023002"/>
    </source>
</evidence>
<dbReference type="PROSITE" id="PS00671">
    <property type="entry name" value="D_2_HYDROXYACID_DH_3"/>
    <property type="match status" value="1"/>
</dbReference>
<dbReference type="Pfam" id="PF00389">
    <property type="entry name" value="2-Hacid_dh"/>
    <property type="match status" value="1"/>
</dbReference>
<feature type="domain" description="D-isomer specific 2-hydroxyacid dehydrogenase catalytic" evidence="5">
    <location>
        <begin position="41"/>
        <end position="309"/>
    </location>
</feature>
<evidence type="ECO:0000313" key="7">
    <source>
        <dbReference type="EMBL" id="GAA1968467.1"/>
    </source>
</evidence>
<protein>
    <submittedName>
        <fullName evidence="7">2-hydroxyacid dehydrogenase</fullName>
    </submittedName>
</protein>
<dbReference type="Pfam" id="PF02826">
    <property type="entry name" value="2-Hacid_dh_C"/>
    <property type="match status" value="1"/>
</dbReference>
<dbReference type="CDD" id="cd12166">
    <property type="entry name" value="2-Hacid_dh_7"/>
    <property type="match status" value="1"/>
</dbReference>
<dbReference type="InterPro" id="IPR006139">
    <property type="entry name" value="D-isomer_2_OHA_DH_cat_dom"/>
</dbReference>
<comment type="similarity">
    <text evidence="1 4">Belongs to the D-isomer specific 2-hydroxyacid dehydrogenase family.</text>
</comment>